<keyword evidence="1 7" id="KW-0479">Metal-binding</keyword>
<dbReference type="Gene3D" id="1.10.8.420">
    <property type="entry name" value="RecR Domain 1"/>
    <property type="match status" value="1"/>
</dbReference>
<dbReference type="OrthoDB" id="9802672at2"/>
<name>A0A0B6WWR2_9BACT</name>
<dbReference type="STRING" id="454194.PYK22_01739"/>
<evidence type="ECO:0000256" key="7">
    <source>
        <dbReference type="HAMAP-Rule" id="MF_00017"/>
    </source>
</evidence>
<dbReference type="GO" id="GO:0008270">
    <property type="term" value="F:zinc ion binding"/>
    <property type="evidence" value="ECO:0007669"/>
    <property type="project" value="UniProtKB-KW"/>
</dbReference>
<dbReference type="SUPFAM" id="SSF111304">
    <property type="entry name" value="Recombination protein RecR"/>
    <property type="match status" value="1"/>
</dbReference>
<dbReference type="Pfam" id="PF21176">
    <property type="entry name" value="RecR_HhH"/>
    <property type="match status" value="1"/>
</dbReference>
<gene>
    <name evidence="7" type="primary">recR</name>
    <name evidence="9" type="ORF">PYK22_01739</name>
</gene>
<dbReference type="PROSITE" id="PS01300">
    <property type="entry name" value="RECR"/>
    <property type="match status" value="1"/>
</dbReference>
<evidence type="ECO:0000313" key="9">
    <source>
        <dbReference type="EMBL" id="CDM65733.1"/>
    </source>
</evidence>
<sequence length="204" mass="22938">MLEYAEPVTKLIDEFKRLPGIGSKSAQRLAFHIMRLPEADVERLIDALQEVKRKIRLCSECNNLTDVDPCRFCSSPTRDRSIICVVEEPYNLVAIEKTRSYRGLYHVLHGSLSPVRGIGPEMLRLDNLLARLKPENNQGVKVKEVILATNPTTEGEATAIYLSHLLKPLGVRTTRIAMGMPVGSDLEYVDEVTMDKALANRHEI</sequence>
<dbReference type="SMART" id="SM00493">
    <property type="entry name" value="TOPRIM"/>
    <property type="match status" value="1"/>
</dbReference>
<keyword evidence="5 7" id="KW-0233">DNA recombination</keyword>
<dbReference type="EMBL" id="CBXV010000006">
    <property type="protein sequence ID" value="CDM65733.1"/>
    <property type="molecule type" value="Genomic_DNA"/>
</dbReference>
<keyword evidence="4 7" id="KW-0862">Zinc</keyword>
<keyword evidence="10" id="KW-1185">Reference proteome</keyword>
<accession>A0A0B6WWR2</accession>
<evidence type="ECO:0000259" key="8">
    <source>
        <dbReference type="PROSITE" id="PS50880"/>
    </source>
</evidence>
<proteinExistence type="inferred from homology"/>
<dbReference type="NCBIfam" id="TIGR00615">
    <property type="entry name" value="recR"/>
    <property type="match status" value="1"/>
</dbReference>
<dbReference type="InterPro" id="IPR000093">
    <property type="entry name" value="DNA_Rcmb_RecR"/>
</dbReference>
<keyword evidence="2 7" id="KW-0227">DNA damage</keyword>
<keyword evidence="3 7" id="KW-0863">Zinc-finger</keyword>
<reference evidence="9 10" key="1">
    <citation type="submission" date="2013-12" db="EMBL/GenBank/DDBJ databases">
        <authorList>
            <person name="Stott M."/>
        </authorList>
    </citation>
    <scope>NUCLEOTIDE SEQUENCE [LARGE SCALE GENOMIC DNA]</scope>
    <source>
        <strain evidence="9 10">K22</strain>
    </source>
</reference>
<dbReference type="Pfam" id="PF13662">
    <property type="entry name" value="Toprim_4"/>
    <property type="match status" value="1"/>
</dbReference>
<dbReference type="Gene3D" id="3.40.1360.10">
    <property type="match status" value="1"/>
</dbReference>
<comment type="function">
    <text evidence="7">May play a role in DNA repair. It seems to be involved in an RecBC-independent recombinational process of DNA repair. It may act with RecF and RecO.</text>
</comment>
<dbReference type="PROSITE" id="PS50880">
    <property type="entry name" value="TOPRIM"/>
    <property type="match status" value="1"/>
</dbReference>
<dbReference type="RefSeq" id="WP_041976248.1">
    <property type="nucleotide sequence ID" value="NZ_CBXV010000006.1"/>
</dbReference>
<dbReference type="GO" id="GO:0003677">
    <property type="term" value="F:DNA binding"/>
    <property type="evidence" value="ECO:0007669"/>
    <property type="project" value="UniProtKB-UniRule"/>
</dbReference>
<dbReference type="CDD" id="cd01025">
    <property type="entry name" value="TOPRIM_recR"/>
    <property type="match status" value="1"/>
</dbReference>
<dbReference type="InterPro" id="IPR006171">
    <property type="entry name" value="TOPRIM_dom"/>
</dbReference>
<evidence type="ECO:0000313" key="10">
    <source>
        <dbReference type="Proteomes" id="UP000031518"/>
    </source>
</evidence>
<evidence type="ECO:0000256" key="6">
    <source>
        <dbReference type="ARBA" id="ARBA00023204"/>
    </source>
</evidence>
<dbReference type="Gene3D" id="3.30.60.80">
    <property type="match status" value="1"/>
</dbReference>
<dbReference type="HAMAP" id="MF_00017">
    <property type="entry name" value="RecR"/>
    <property type="match status" value="1"/>
</dbReference>
<dbReference type="Pfam" id="PF02132">
    <property type="entry name" value="RecR_ZnF"/>
    <property type="match status" value="1"/>
</dbReference>
<dbReference type="PANTHER" id="PTHR30446">
    <property type="entry name" value="RECOMBINATION PROTEIN RECR"/>
    <property type="match status" value="1"/>
</dbReference>
<dbReference type="InterPro" id="IPR023627">
    <property type="entry name" value="Rcmb_RecR"/>
</dbReference>
<evidence type="ECO:0000256" key="4">
    <source>
        <dbReference type="ARBA" id="ARBA00022833"/>
    </source>
</evidence>
<protein>
    <recommendedName>
        <fullName evidence="7">Recombination protein RecR</fullName>
    </recommendedName>
</protein>
<dbReference type="GO" id="GO:0006281">
    <property type="term" value="P:DNA repair"/>
    <property type="evidence" value="ECO:0007669"/>
    <property type="project" value="UniProtKB-UniRule"/>
</dbReference>
<comment type="similarity">
    <text evidence="7">Belongs to the RecR family.</text>
</comment>
<dbReference type="InterPro" id="IPR015967">
    <property type="entry name" value="Rcmb_RecR_Znf"/>
</dbReference>
<organism evidence="9 10">
    <name type="scientific">Pyrinomonas methylaliphatogenes</name>
    <dbReference type="NCBI Taxonomy" id="454194"/>
    <lineage>
        <taxon>Bacteria</taxon>
        <taxon>Pseudomonadati</taxon>
        <taxon>Acidobacteriota</taxon>
        <taxon>Blastocatellia</taxon>
        <taxon>Blastocatellales</taxon>
        <taxon>Pyrinomonadaceae</taxon>
        <taxon>Pyrinomonas</taxon>
    </lineage>
</organism>
<evidence type="ECO:0000256" key="1">
    <source>
        <dbReference type="ARBA" id="ARBA00022723"/>
    </source>
</evidence>
<evidence type="ECO:0000256" key="2">
    <source>
        <dbReference type="ARBA" id="ARBA00022763"/>
    </source>
</evidence>
<reference evidence="9 10" key="2">
    <citation type="submission" date="2015-01" db="EMBL/GenBank/DDBJ databases">
        <title>Complete genome sequence of Pyrinomonas methylaliphatogenes type strain K22T.</title>
        <authorList>
            <person name="Lee K.C.Y."/>
            <person name="Power J.F."/>
            <person name="Dunfield P.F."/>
            <person name="Morgan X.C."/>
            <person name="Huttenhower C."/>
            <person name="Stott M.B."/>
        </authorList>
    </citation>
    <scope>NUCLEOTIDE SEQUENCE [LARGE SCALE GENOMIC DNA]</scope>
    <source>
        <strain evidence="9 10">K22</strain>
    </source>
</reference>
<feature type="zinc finger region" description="C4-type" evidence="7">
    <location>
        <begin position="58"/>
        <end position="73"/>
    </location>
</feature>
<dbReference type="Proteomes" id="UP000031518">
    <property type="component" value="Unassembled WGS sequence"/>
</dbReference>
<dbReference type="GO" id="GO:0006310">
    <property type="term" value="P:DNA recombination"/>
    <property type="evidence" value="ECO:0007669"/>
    <property type="project" value="UniProtKB-UniRule"/>
</dbReference>
<dbReference type="PANTHER" id="PTHR30446:SF0">
    <property type="entry name" value="RECOMBINATION PROTEIN RECR"/>
    <property type="match status" value="1"/>
</dbReference>
<dbReference type="Gene3D" id="6.10.250.240">
    <property type="match status" value="1"/>
</dbReference>
<feature type="domain" description="Toprim" evidence="8">
    <location>
        <begin position="81"/>
        <end position="181"/>
    </location>
</feature>
<dbReference type="Pfam" id="PF21175">
    <property type="entry name" value="RecR_C"/>
    <property type="match status" value="1"/>
</dbReference>
<evidence type="ECO:0000256" key="3">
    <source>
        <dbReference type="ARBA" id="ARBA00022771"/>
    </source>
</evidence>
<dbReference type="InterPro" id="IPR034137">
    <property type="entry name" value="TOPRIM_RecR"/>
</dbReference>
<keyword evidence="6 7" id="KW-0234">DNA repair</keyword>
<evidence type="ECO:0000256" key="5">
    <source>
        <dbReference type="ARBA" id="ARBA00023172"/>
    </source>
</evidence>
<dbReference type="AlphaFoldDB" id="A0A0B6WWR2"/>